<comment type="caution">
    <text evidence="8">The sequence shown here is derived from an EMBL/GenBank/DDBJ whole genome shotgun (WGS) entry which is preliminary data.</text>
</comment>
<keyword evidence="3" id="KW-0862">Zinc</keyword>
<feature type="compositionally biased region" description="Polar residues" evidence="5">
    <location>
        <begin position="249"/>
        <end position="267"/>
    </location>
</feature>
<evidence type="ECO:0000256" key="6">
    <source>
        <dbReference type="SAM" id="Phobius"/>
    </source>
</evidence>
<dbReference type="InterPro" id="IPR007527">
    <property type="entry name" value="Znf_SWIM"/>
</dbReference>
<feature type="transmembrane region" description="Helical" evidence="6">
    <location>
        <begin position="40"/>
        <end position="69"/>
    </location>
</feature>
<evidence type="ECO:0000313" key="8">
    <source>
        <dbReference type="EMBL" id="RZB75615.1"/>
    </source>
</evidence>
<reference evidence="8 9" key="1">
    <citation type="submission" date="2018-09" db="EMBL/GenBank/DDBJ databases">
        <title>A high-quality reference genome of wild soybean provides a powerful tool to mine soybean genomes.</title>
        <authorList>
            <person name="Xie M."/>
            <person name="Chung C.Y.L."/>
            <person name="Li M.-W."/>
            <person name="Wong F.-L."/>
            <person name="Chan T.-F."/>
            <person name="Lam H.-M."/>
        </authorList>
    </citation>
    <scope>NUCLEOTIDE SEQUENCE [LARGE SCALE GENOMIC DNA]</scope>
    <source>
        <strain evidence="9">cv. W05</strain>
        <tissue evidence="8">Hypocotyl of etiolated seedlings</tissue>
    </source>
</reference>
<evidence type="ECO:0000256" key="1">
    <source>
        <dbReference type="ARBA" id="ARBA00022723"/>
    </source>
</evidence>
<organism evidence="8 9">
    <name type="scientific">Glycine soja</name>
    <name type="common">Wild soybean</name>
    <dbReference type="NCBI Taxonomy" id="3848"/>
    <lineage>
        <taxon>Eukaryota</taxon>
        <taxon>Viridiplantae</taxon>
        <taxon>Streptophyta</taxon>
        <taxon>Embryophyta</taxon>
        <taxon>Tracheophyta</taxon>
        <taxon>Spermatophyta</taxon>
        <taxon>Magnoliopsida</taxon>
        <taxon>eudicotyledons</taxon>
        <taxon>Gunneridae</taxon>
        <taxon>Pentapetalae</taxon>
        <taxon>rosids</taxon>
        <taxon>fabids</taxon>
        <taxon>Fabales</taxon>
        <taxon>Fabaceae</taxon>
        <taxon>Papilionoideae</taxon>
        <taxon>50 kb inversion clade</taxon>
        <taxon>NPAAA clade</taxon>
        <taxon>indigoferoid/millettioid clade</taxon>
        <taxon>Phaseoleae</taxon>
        <taxon>Glycine</taxon>
        <taxon>Glycine subgen. Soja</taxon>
    </lineage>
</organism>
<dbReference type="PANTHER" id="PTHR31973">
    <property type="entry name" value="POLYPROTEIN, PUTATIVE-RELATED"/>
    <property type="match status" value="1"/>
</dbReference>
<dbReference type="GO" id="GO:0008270">
    <property type="term" value="F:zinc ion binding"/>
    <property type="evidence" value="ECO:0007669"/>
    <property type="project" value="UniProtKB-KW"/>
</dbReference>
<dbReference type="EMBL" id="QZWG01000012">
    <property type="protein sequence ID" value="RZB75615.1"/>
    <property type="molecule type" value="Genomic_DNA"/>
</dbReference>
<keyword evidence="9" id="KW-1185">Reference proteome</keyword>
<dbReference type="PROSITE" id="PS50966">
    <property type="entry name" value="ZF_SWIM"/>
    <property type="match status" value="1"/>
</dbReference>
<evidence type="ECO:0000313" key="9">
    <source>
        <dbReference type="Proteomes" id="UP000289340"/>
    </source>
</evidence>
<protein>
    <recommendedName>
        <fullName evidence="7">SWIM-type domain-containing protein</fullName>
    </recommendedName>
</protein>
<keyword evidence="6" id="KW-1133">Transmembrane helix</keyword>
<gene>
    <name evidence="8" type="ORF">D0Y65_034197</name>
</gene>
<evidence type="ECO:0000256" key="4">
    <source>
        <dbReference type="PROSITE-ProRule" id="PRU00325"/>
    </source>
</evidence>
<accession>A0A445HQE4</accession>
<dbReference type="AlphaFoldDB" id="A0A445HQE4"/>
<proteinExistence type="predicted"/>
<dbReference type="Proteomes" id="UP000289340">
    <property type="component" value="Chromosome 12"/>
</dbReference>
<keyword evidence="6" id="KW-0812">Transmembrane</keyword>
<dbReference type="SMART" id="SM00575">
    <property type="entry name" value="ZnF_PMZ"/>
    <property type="match status" value="1"/>
</dbReference>
<keyword evidence="2 4" id="KW-0863">Zinc-finger</keyword>
<dbReference type="InterPro" id="IPR006564">
    <property type="entry name" value="Znf_PMZ"/>
</dbReference>
<sequence>MTTIHLFPLIVNTVTHTQVWSLSVFVIDRRLFWGFNDDRNGIVVVGFFVVVIVHVASVVKPLLLCSLLYSQTSSLLFSVMKLVFSSLFRNFLRENGRDVLFMRQIGLVDQEKEVHVYLENVDQEGGPVSEIGPVIEVHAMPINCSAKNVVEAVAEECTQNGIEDIDVDGAKGGSDDENEVVRTGVQDAETEVVETGVETKPEVIGVETEVNNDADDDEVKEHDGDVEFSDHSESDPDYVYVSPEDDGQSSDTLTDSYQSEEFQSFPNSDDEGDSNSKIMYPHYNPTSSFGQVHLEVGMEFDTIKMFIEVVRDFTIFYGRDLKWVKVDTIRARGCCKQVGCSCHLLAAVGQDANNVFFVIAYAVGLLPVMQEVMLGVKHRLEKEKLESNKWTANWVGDPDGTRFEVCHHETRIDVDLQNQSCTCRMWQLTGLPCRHAIVAIRYNNHRLEDYNDGMLTIVSYNATYENYIRPTRSQQYWKTTPFDRLTPPHIKKRLGRPKKCRRKDQNEGQASNSRLKRSYKEVTCTRCGLNGHNSRGCINSGVPPRPKKWKPIVEEGNNLNATTTTLETIFIPPPMPTAFRPPPLRLLAPIRIIMSDGVSHNKNQPNYMSFIPTPGMPSHQDSNN</sequence>
<feature type="compositionally biased region" description="Basic residues" evidence="5">
    <location>
        <begin position="489"/>
        <end position="502"/>
    </location>
</feature>
<keyword evidence="6" id="KW-0472">Membrane</keyword>
<evidence type="ECO:0000259" key="7">
    <source>
        <dbReference type="PROSITE" id="PS50966"/>
    </source>
</evidence>
<dbReference type="Pfam" id="PF04434">
    <property type="entry name" value="SWIM"/>
    <property type="match status" value="1"/>
</dbReference>
<feature type="region of interest" description="Disordered" evidence="5">
    <location>
        <begin position="204"/>
        <end position="280"/>
    </location>
</feature>
<name>A0A445HQE4_GLYSO</name>
<feature type="region of interest" description="Disordered" evidence="5">
    <location>
        <begin position="481"/>
        <end position="515"/>
    </location>
</feature>
<evidence type="ECO:0000256" key="5">
    <source>
        <dbReference type="SAM" id="MobiDB-lite"/>
    </source>
</evidence>
<feature type="compositionally biased region" description="Basic and acidic residues" evidence="5">
    <location>
        <begin position="219"/>
        <end position="234"/>
    </location>
</feature>
<evidence type="ECO:0000256" key="3">
    <source>
        <dbReference type="ARBA" id="ARBA00022833"/>
    </source>
</evidence>
<dbReference type="PANTHER" id="PTHR31973:SF187">
    <property type="entry name" value="MUTATOR TRANSPOSASE MUDRA PROTEIN"/>
    <property type="match status" value="1"/>
</dbReference>
<evidence type="ECO:0000256" key="2">
    <source>
        <dbReference type="ARBA" id="ARBA00022771"/>
    </source>
</evidence>
<feature type="domain" description="SWIM-type" evidence="7">
    <location>
        <begin position="410"/>
        <end position="444"/>
    </location>
</feature>
<keyword evidence="1" id="KW-0479">Metal-binding</keyword>
<feature type="transmembrane region" description="Helical" evidence="6">
    <location>
        <begin position="6"/>
        <end position="28"/>
    </location>
</feature>